<dbReference type="PANTHER" id="PTHR31315:SF1">
    <property type="entry name" value="PROTEIN SIP5"/>
    <property type="match status" value="1"/>
</dbReference>
<feature type="compositionally biased region" description="Basic and acidic residues" evidence="1">
    <location>
        <begin position="322"/>
        <end position="344"/>
    </location>
</feature>
<feature type="compositionally biased region" description="Low complexity" evidence="1">
    <location>
        <begin position="364"/>
        <end position="389"/>
    </location>
</feature>
<organism evidence="2 3">
    <name type="scientific">Amborella trichopoda</name>
    <dbReference type="NCBI Taxonomy" id="13333"/>
    <lineage>
        <taxon>Eukaryota</taxon>
        <taxon>Viridiplantae</taxon>
        <taxon>Streptophyta</taxon>
        <taxon>Embryophyta</taxon>
        <taxon>Tracheophyta</taxon>
        <taxon>Spermatophyta</taxon>
        <taxon>Magnoliopsida</taxon>
        <taxon>Amborellales</taxon>
        <taxon>Amborellaceae</taxon>
        <taxon>Amborella</taxon>
    </lineage>
</organism>
<evidence type="ECO:0008006" key="4">
    <source>
        <dbReference type="Google" id="ProtNLM"/>
    </source>
</evidence>
<dbReference type="KEGG" id="atr:18435365"/>
<protein>
    <recommendedName>
        <fullName evidence="4">RING-type domain-containing protein</fullName>
    </recommendedName>
</protein>
<feature type="compositionally biased region" description="Polar residues" evidence="1">
    <location>
        <begin position="349"/>
        <end position="362"/>
    </location>
</feature>
<gene>
    <name evidence="2" type="ORF">AMTR_s00019p00134390</name>
</gene>
<dbReference type="eggNOG" id="KOG2789">
    <property type="taxonomic scope" value="Eukaryota"/>
</dbReference>
<dbReference type="EMBL" id="KI393807">
    <property type="protein sequence ID" value="ERN07148.1"/>
    <property type="molecule type" value="Genomic_DNA"/>
</dbReference>
<accession>W1PGP6</accession>
<keyword evidence="3" id="KW-1185">Reference proteome</keyword>
<dbReference type="STRING" id="13333.W1PGP6"/>
<dbReference type="InterPro" id="IPR039301">
    <property type="entry name" value="Sip5/DA2"/>
</dbReference>
<sequence>MGNALVRRSRVDERYTRPQGKLYEHANVDYKKLRRLILHSKLAPCFPGSEDALPDLEECPICCFYYPSLNRSRCCAKSICTECFLQMKPSNSVRPAQCPFCKTSSYAVEFRGARTQEEKGLEQAEEQKFIEAKIRMQCRERQAAENKVLTEQELIRSQTGRPSPSPCVEEPSGSSGSSSIGSGDTQDVQDLDASSRGETVEVFRPLSMHRQDRNEEFDLDDLEGIMVMEAIWHSIQDPSLQRSVTRTPAHPESQSGPSPVTTNGETALETSVTGGLAFAIATLAEQNITRPEPSSSNRQIKNSHQLGSVVGASDHESDEADHETRSLDEAPDHDSNEVDHETGCLDRISSCSNSTQSGSLVDQTEPIGEIEGETTCSSSTHSLSDSPCTSPKPIEGLRERDGSCSLASQISGASTDSFEGQMMVAMALSIAESNNTCS</sequence>
<evidence type="ECO:0000313" key="3">
    <source>
        <dbReference type="Proteomes" id="UP000017836"/>
    </source>
</evidence>
<dbReference type="Proteomes" id="UP000017836">
    <property type="component" value="Unassembled WGS sequence"/>
</dbReference>
<reference evidence="3" key="1">
    <citation type="journal article" date="2013" name="Science">
        <title>The Amborella genome and the evolution of flowering plants.</title>
        <authorList>
            <consortium name="Amborella Genome Project"/>
        </authorList>
    </citation>
    <scope>NUCLEOTIDE SEQUENCE [LARGE SCALE GENOMIC DNA]</scope>
</reference>
<dbReference type="AlphaFoldDB" id="W1PGP6"/>
<feature type="region of interest" description="Disordered" evidence="1">
    <location>
        <begin position="308"/>
        <end position="405"/>
    </location>
</feature>
<proteinExistence type="predicted"/>
<dbReference type="HOGENOM" id="CLU_032010_0_0_1"/>
<name>W1PGP6_AMBTC</name>
<dbReference type="PANTHER" id="PTHR31315">
    <property type="entry name" value="PROTEIN SIP5"/>
    <property type="match status" value="1"/>
</dbReference>
<dbReference type="OMA" id="YHHKDVD"/>
<evidence type="ECO:0000256" key="1">
    <source>
        <dbReference type="SAM" id="MobiDB-lite"/>
    </source>
</evidence>
<dbReference type="OrthoDB" id="21471at2759"/>
<evidence type="ECO:0000313" key="2">
    <source>
        <dbReference type="EMBL" id="ERN07148.1"/>
    </source>
</evidence>
<feature type="region of interest" description="Disordered" evidence="1">
    <location>
        <begin position="149"/>
        <end position="207"/>
    </location>
</feature>
<feature type="region of interest" description="Disordered" evidence="1">
    <location>
        <begin position="239"/>
        <end position="265"/>
    </location>
</feature>
<dbReference type="Gramene" id="ERN07148">
    <property type="protein sequence ID" value="ERN07148"/>
    <property type="gene ID" value="AMTR_s00019p00134390"/>
</dbReference>
<feature type="compositionally biased region" description="Low complexity" evidence="1">
    <location>
        <begin position="166"/>
        <end position="183"/>
    </location>
</feature>